<dbReference type="Proteomes" id="UP000011115">
    <property type="component" value="Unassembled WGS sequence"/>
</dbReference>
<organism evidence="1 2">
    <name type="scientific">Solanum tuberosum</name>
    <name type="common">Potato</name>
    <dbReference type="NCBI Taxonomy" id="4113"/>
    <lineage>
        <taxon>Eukaryota</taxon>
        <taxon>Viridiplantae</taxon>
        <taxon>Streptophyta</taxon>
        <taxon>Embryophyta</taxon>
        <taxon>Tracheophyta</taxon>
        <taxon>Spermatophyta</taxon>
        <taxon>Magnoliopsida</taxon>
        <taxon>eudicotyledons</taxon>
        <taxon>Gunneridae</taxon>
        <taxon>Pentapetalae</taxon>
        <taxon>asterids</taxon>
        <taxon>lamiids</taxon>
        <taxon>Solanales</taxon>
        <taxon>Solanaceae</taxon>
        <taxon>Solanoideae</taxon>
        <taxon>Solaneae</taxon>
        <taxon>Solanum</taxon>
    </lineage>
</organism>
<name>M1BEK4_SOLTU</name>
<dbReference type="EnsemblPlants" id="PGSC0003DMT400043403">
    <property type="protein sequence ID" value="PGSC0003DMT400043403"/>
    <property type="gene ID" value="PGSC0003DMG400016848"/>
</dbReference>
<reference evidence="2" key="1">
    <citation type="journal article" date="2011" name="Nature">
        <title>Genome sequence and analysis of the tuber crop potato.</title>
        <authorList>
            <consortium name="The Potato Genome Sequencing Consortium"/>
        </authorList>
    </citation>
    <scope>NUCLEOTIDE SEQUENCE [LARGE SCALE GENOMIC DNA]</scope>
    <source>
        <strain evidence="2">cv. DM1-3 516 R44</strain>
    </source>
</reference>
<keyword evidence="2" id="KW-1185">Reference proteome</keyword>
<sequence length="112" mass="12975">MEIRIGFWEEKGRKFWVHGPSENFKIQNLSQIWTNTPFLRFSPHSGRGRGDGRLDRFGRPWCASWQDLTQQGRKLVLLFPLEELRGCTVVVGIKEHDNTNRSAARLTPFGCC</sequence>
<reference evidence="1" key="2">
    <citation type="submission" date="2015-06" db="UniProtKB">
        <authorList>
            <consortium name="EnsemblPlants"/>
        </authorList>
    </citation>
    <scope>IDENTIFICATION</scope>
    <source>
        <strain evidence="1">DM1-3 516 R44</strain>
    </source>
</reference>
<evidence type="ECO:0000313" key="2">
    <source>
        <dbReference type="Proteomes" id="UP000011115"/>
    </source>
</evidence>
<dbReference type="HOGENOM" id="CLU_2150413_0_0_1"/>
<dbReference type="AlphaFoldDB" id="M1BEK4"/>
<accession>M1BEK4</accession>
<dbReference type="Gramene" id="PGSC0003DMT400043403">
    <property type="protein sequence ID" value="PGSC0003DMT400043403"/>
    <property type="gene ID" value="PGSC0003DMG400016848"/>
</dbReference>
<dbReference type="InParanoid" id="M1BEK4"/>
<proteinExistence type="predicted"/>
<protein>
    <submittedName>
        <fullName evidence="1">Uncharacterized protein</fullName>
    </submittedName>
</protein>
<evidence type="ECO:0000313" key="1">
    <source>
        <dbReference type="EnsemblPlants" id="PGSC0003DMT400043403"/>
    </source>
</evidence>
<dbReference type="PaxDb" id="4113-PGSC0003DMT400043403"/>